<accession>A0A9P8Q1E2</accession>
<gene>
    <name evidence="2" type="ORF">WICPIJ_006829</name>
</gene>
<name>A0A9P8Q1E2_WICPI</name>
<organism evidence="2 3">
    <name type="scientific">Wickerhamomyces pijperi</name>
    <name type="common">Yeast</name>
    <name type="synonym">Pichia pijperi</name>
    <dbReference type="NCBI Taxonomy" id="599730"/>
    <lineage>
        <taxon>Eukaryota</taxon>
        <taxon>Fungi</taxon>
        <taxon>Dikarya</taxon>
        <taxon>Ascomycota</taxon>
        <taxon>Saccharomycotina</taxon>
        <taxon>Saccharomycetes</taxon>
        <taxon>Phaffomycetales</taxon>
        <taxon>Wickerhamomycetaceae</taxon>
        <taxon>Wickerhamomyces</taxon>
    </lineage>
</organism>
<evidence type="ECO:0000256" key="1">
    <source>
        <dbReference type="SAM" id="MobiDB-lite"/>
    </source>
</evidence>
<dbReference type="AlphaFoldDB" id="A0A9P8Q1E2"/>
<evidence type="ECO:0000313" key="2">
    <source>
        <dbReference type="EMBL" id="KAH3682208.1"/>
    </source>
</evidence>
<reference evidence="2" key="1">
    <citation type="journal article" date="2021" name="Open Biol.">
        <title>Shared evolutionary footprints suggest mitochondrial oxidative damage underlies multiple complex I losses in fungi.</title>
        <authorList>
            <person name="Schikora-Tamarit M.A."/>
            <person name="Marcet-Houben M."/>
            <person name="Nosek J."/>
            <person name="Gabaldon T."/>
        </authorList>
    </citation>
    <scope>NUCLEOTIDE SEQUENCE</scope>
    <source>
        <strain evidence="2">CBS2887</strain>
    </source>
</reference>
<evidence type="ECO:0000313" key="3">
    <source>
        <dbReference type="Proteomes" id="UP000774326"/>
    </source>
</evidence>
<keyword evidence="3" id="KW-1185">Reference proteome</keyword>
<comment type="caution">
    <text evidence="2">The sequence shown here is derived from an EMBL/GenBank/DDBJ whole genome shotgun (WGS) entry which is preliminary data.</text>
</comment>
<sequence length="141" mass="14729">MSIDPPSGPKLASYPNSTPELKLGNPPPKKSNIICIPPPPLYSSTSAGNTLLTPSRNQTLSFISVVKPLSNGHTAVKIVAAPFTWKIQAEAGSDVGVNVEGKEALANESMIRMIAEATSASVFSGEISNTASLNNRNASPR</sequence>
<dbReference type="OrthoDB" id="10503369at2759"/>
<proteinExistence type="predicted"/>
<dbReference type="Proteomes" id="UP000774326">
    <property type="component" value="Unassembled WGS sequence"/>
</dbReference>
<protein>
    <submittedName>
        <fullName evidence="2">Uncharacterized protein</fullName>
    </submittedName>
</protein>
<dbReference type="EMBL" id="JAEUBG010003860">
    <property type="protein sequence ID" value="KAH3682208.1"/>
    <property type="molecule type" value="Genomic_DNA"/>
</dbReference>
<feature type="region of interest" description="Disordered" evidence="1">
    <location>
        <begin position="1"/>
        <end position="30"/>
    </location>
</feature>
<reference evidence="2" key="2">
    <citation type="submission" date="2021-01" db="EMBL/GenBank/DDBJ databases">
        <authorList>
            <person name="Schikora-Tamarit M.A."/>
        </authorList>
    </citation>
    <scope>NUCLEOTIDE SEQUENCE</scope>
    <source>
        <strain evidence="2">CBS2887</strain>
    </source>
</reference>